<reference evidence="2" key="1">
    <citation type="submission" date="2017-04" db="EMBL/GenBank/DDBJ databases">
        <authorList>
            <person name="Varghese N."/>
            <person name="Submissions S."/>
        </authorList>
    </citation>
    <scope>NUCLEOTIDE SEQUENCE [LARGE SCALE GENOMIC DNA]</scope>
    <source>
        <strain evidence="2">K3S</strain>
    </source>
</reference>
<dbReference type="EMBL" id="FWZU01000001">
    <property type="protein sequence ID" value="SME88574.1"/>
    <property type="molecule type" value="Genomic_DNA"/>
</dbReference>
<name>A0A1X7C235_9BACT</name>
<dbReference type="AlphaFoldDB" id="A0A1X7C235"/>
<evidence type="ECO:0000313" key="1">
    <source>
        <dbReference type="EMBL" id="SME88574.1"/>
    </source>
</evidence>
<proteinExistence type="predicted"/>
<dbReference type="RefSeq" id="WP_085096970.1">
    <property type="nucleotide sequence ID" value="NZ_FWZU01000001.1"/>
</dbReference>
<organism evidence="1 2">
    <name type="scientific">Desulfovibrio gilichinskyi</name>
    <dbReference type="NCBI Taxonomy" id="1519643"/>
    <lineage>
        <taxon>Bacteria</taxon>
        <taxon>Pseudomonadati</taxon>
        <taxon>Thermodesulfobacteriota</taxon>
        <taxon>Desulfovibrionia</taxon>
        <taxon>Desulfovibrionales</taxon>
        <taxon>Desulfovibrionaceae</taxon>
        <taxon>Desulfovibrio</taxon>
    </lineage>
</organism>
<keyword evidence="2" id="KW-1185">Reference proteome</keyword>
<accession>A0A1X7C235</accession>
<dbReference type="OrthoDB" id="5460126at2"/>
<protein>
    <submittedName>
        <fullName evidence="1">Uncharacterized protein</fullName>
    </submittedName>
</protein>
<gene>
    <name evidence="1" type="ORF">SAMN06295933_0179</name>
</gene>
<sequence length="138" mass="16090">MIITTVFLIFATLITISLCKKISGNFDIKNELLVEKEKLLYSEQEDLRTQRRDLKRKLEELKRDAIEQSPEIEEPTKKSATQDLKTWLEKKQNIDPNQYSAASQFANEKNMNLLSALLTLNMINVQTYEEAQKLKLKL</sequence>
<dbReference type="Proteomes" id="UP000192906">
    <property type="component" value="Unassembled WGS sequence"/>
</dbReference>
<evidence type="ECO:0000313" key="2">
    <source>
        <dbReference type="Proteomes" id="UP000192906"/>
    </source>
</evidence>
<dbReference type="STRING" id="1519643.SAMN06295933_0179"/>